<dbReference type="GO" id="GO:0002937">
    <property type="term" value="P:tRNA 4-thiouridine biosynthesis"/>
    <property type="evidence" value="ECO:0007669"/>
    <property type="project" value="TreeGrafter"/>
</dbReference>
<feature type="binding site" evidence="3">
    <location>
        <begin position="162"/>
        <end position="163"/>
    </location>
    <ligand>
        <name>ATP</name>
        <dbReference type="ChEBI" id="CHEBI:30616"/>
    </ligand>
</feature>
<dbReference type="Pfam" id="PF02568">
    <property type="entry name" value="ThiI"/>
    <property type="match status" value="1"/>
</dbReference>
<keyword evidence="1 3" id="KW-0547">Nucleotide-binding</keyword>
<feature type="domain" description="ThiI ferredoxin-like" evidence="5">
    <location>
        <begin position="6"/>
        <end position="59"/>
    </location>
</feature>
<dbReference type="Pfam" id="PF22025">
    <property type="entry name" value="ThiI_fer"/>
    <property type="match status" value="1"/>
</dbReference>
<dbReference type="InterPro" id="IPR020536">
    <property type="entry name" value="ThiI_AANH"/>
</dbReference>
<dbReference type="InterPro" id="IPR014729">
    <property type="entry name" value="Rossmann-like_a/b/a_fold"/>
</dbReference>
<dbReference type="AlphaFoldDB" id="A0A8T3V040"/>
<name>A0A8T3V040_9ARCH</name>
<dbReference type="InterPro" id="IPR050102">
    <property type="entry name" value="tRNA_sulfurtransferase_ThiI"/>
</dbReference>
<dbReference type="GO" id="GO:0140741">
    <property type="term" value="F:tRNA-uracil-4 sulfurtransferase activity"/>
    <property type="evidence" value="ECO:0007669"/>
    <property type="project" value="UniProtKB-EC"/>
</dbReference>
<keyword evidence="3" id="KW-0808">Transferase</keyword>
<comment type="subcellular location">
    <subcellularLocation>
        <location evidence="3">Cytoplasm</location>
    </subcellularLocation>
</comment>
<comment type="catalytic activity">
    <reaction evidence="3">
        <text>[ThiI sulfur-carrier protein]-S-sulfanyl-L-cysteine + a uridine in tRNA + 2 reduced [2Fe-2S]-[ferredoxin] + ATP + H(+) = [ThiI sulfur-carrier protein]-L-cysteine + a 4-thiouridine in tRNA + 2 oxidized [2Fe-2S]-[ferredoxin] + AMP + diphosphate</text>
        <dbReference type="Rhea" id="RHEA:24176"/>
        <dbReference type="Rhea" id="RHEA-COMP:10000"/>
        <dbReference type="Rhea" id="RHEA-COMP:10001"/>
        <dbReference type="Rhea" id="RHEA-COMP:13337"/>
        <dbReference type="Rhea" id="RHEA-COMP:13338"/>
        <dbReference type="Rhea" id="RHEA-COMP:13339"/>
        <dbReference type="Rhea" id="RHEA-COMP:13340"/>
        <dbReference type="ChEBI" id="CHEBI:15378"/>
        <dbReference type="ChEBI" id="CHEBI:29950"/>
        <dbReference type="ChEBI" id="CHEBI:30616"/>
        <dbReference type="ChEBI" id="CHEBI:33019"/>
        <dbReference type="ChEBI" id="CHEBI:33737"/>
        <dbReference type="ChEBI" id="CHEBI:33738"/>
        <dbReference type="ChEBI" id="CHEBI:61963"/>
        <dbReference type="ChEBI" id="CHEBI:65315"/>
        <dbReference type="ChEBI" id="CHEBI:136798"/>
        <dbReference type="ChEBI" id="CHEBI:456215"/>
        <dbReference type="EC" id="2.8.1.4"/>
    </reaction>
</comment>
<comment type="catalytic activity">
    <reaction evidence="3">
        <text>[ThiS sulfur-carrier protein]-C-terminal Gly-Gly-AMP + S-sulfanyl-L-cysteinyl-[cysteine desulfurase] + AH2 = [ThiS sulfur-carrier protein]-C-terminal-Gly-aminoethanethioate + L-cysteinyl-[cysteine desulfurase] + A + AMP + 2 H(+)</text>
        <dbReference type="Rhea" id="RHEA:43340"/>
        <dbReference type="Rhea" id="RHEA-COMP:12157"/>
        <dbReference type="Rhea" id="RHEA-COMP:12158"/>
        <dbReference type="Rhea" id="RHEA-COMP:12910"/>
        <dbReference type="Rhea" id="RHEA-COMP:19908"/>
        <dbReference type="ChEBI" id="CHEBI:13193"/>
        <dbReference type="ChEBI" id="CHEBI:15378"/>
        <dbReference type="ChEBI" id="CHEBI:17499"/>
        <dbReference type="ChEBI" id="CHEBI:29950"/>
        <dbReference type="ChEBI" id="CHEBI:61963"/>
        <dbReference type="ChEBI" id="CHEBI:90618"/>
        <dbReference type="ChEBI" id="CHEBI:232372"/>
        <dbReference type="ChEBI" id="CHEBI:456215"/>
    </reaction>
</comment>
<dbReference type="SUPFAM" id="SSF143437">
    <property type="entry name" value="THUMP domain-like"/>
    <property type="match status" value="1"/>
</dbReference>
<comment type="caution">
    <text evidence="6">The sequence shown here is derived from an EMBL/GenBank/DDBJ whole genome shotgun (WGS) entry which is preliminary data.</text>
</comment>
<comment type="similarity">
    <text evidence="3">Belongs to the ThiI family.</text>
</comment>
<feature type="binding site" evidence="3">
    <location>
        <position position="264"/>
    </location>
    <ligand>
        <name>ATP</name>
        <dbReference type="ChEBI" id="CHEBI:30616"/>
    </ligand>
</feature>
<dbReference type="InterPro" id="IPR054173">
    <property type="entry name" value="ThiI_fer"/>
</dbReference>
<dbReference type="GO" id="GO:0009229">
    <property type="term" value="P:thiamine diphosphate biosynthetic process"/>
    <property type="evidence" value="ECO:0007669"/>
    <property type="project" value="UniProtKB-UniRule"/>
</dbReference>
<dbReference type="SUPFAM" id="SSF52402">
    <property type="entry name" value="Adenine nucleotide alpha hydrolases-like"/>
    <property type="match status" value="1"/>
</dbReference>
<feature type="binding site" evidence="3">
    <location>
        <position position="242"/>
    </location>
    <ligand>
        <name>ATP</name>
        <dbReference type="ChEBI" id="CHEBI:30616"/>
    </ligand>
</feature>
<dbReference type="Gene3D" id="3.40.50.620">
    <property type="entry name" value="HUPs"/>
    <property type="match status" value="1"/>
</dbReference>
<evidence type="ECO:0000259" key="4">
    <source>
        <dbReference type="Pfam" id="PF02568"/>
    </source>
</evidence>
<dbReference type="HAMAP" id="MF_00021">
    <property type="entry name" value="ThiI"/>
    <property type="match status" value="1"/>
</dbReference>
<dbReference type="EMBL" id="JADFAR010000007">
    <property type="protein sequence ID" value="MBE5728365.1"/>
    <property type="molecule type" value="Genomic_DNA"/>
</dbReference>
<dbReference type="InterPro" id="IPR003720">
    <property type="entry name" value="tRNA_STrfase"/>
</dbReference>
<comment type="function">
    <text evidence="3">Catalyzes the ATP-dependent transfer of a sulfur to tRNA to produce 4-thiouridine in position 8 of tRNAs, which functions as a near-UV photosensor. Also catalyzes the transfer of sulfur to the sulfur carrier protein ThiS, forming ThiS-thiocarboxylate. This is a step in the synthesis of thiazole, in the thiamine biosynthesis pathway. The sulfur is donated as persulfide by IscS.</text>
</comment>
<feature type="binding site" evidence="3">
    <location>
        <position position="273"/>
    </location>
    <ligand>
        <name>ATP</name>
        <dbReference type="ChEBI" id="CHEBI:30616"/>
    </ligand>
</feature>
<evidence type="ECO:0000313" key="6">
    <source>
        <dbReference type="EMBL" id="MBE5728365.1"/>
    </source>
</evidence>
<evidence type="ECO:0000313" key="7">
    <source>
        <dbReference type="Proteomes" id="UP000718571"/>
    </source>
</evidence>
<dbReference type="Proteomes" id="UP000718571">
    <property type="component" value="Unassembled WGS sequence"/>
</dbReference>
<dbReference type="PANTHER" id="PTHR43209:SF1">
    <property type="entry name" value="TRNA SULFURTRANSFERASE"/>
    <property type="match status" value="1"/>
</dbReference>
<evidence type="ECO:0000256" key="1">
    <source>
        <dbReference type="ARBA" id="ARBA00022741"/>
    </source>
</evidence>
<dbReference type="GO" id="GO:0005524">
    <property type="term" value="F:ATP binding"/>
    <property type="evidence" value="ECO:0007669"/>
    <property type="project" value="UniProtKB-UniRule"/>
</dbReference>
<dbReference type="GO" id="GO:0005829">
    <property type="term" value="C:cytosol"/>
    <property type="evidence" value="ECO:0007669"/>
    <property type="project" value="TreeGrafter"/>
</dbReference>
<evidence type="ECO:0000256" key="3">
    <source>
        <dbReference type="HAMAP-Rule" id="MF_00021"/>
    </source>
</evidence>
<accession>A0A8T3V040</accession>
<protein>
    <recommendedName>
        <fullName evidence="3">Probable tRNA sulfurtransferase</fullName>
        <ecNumber evidence="3">2.8.1.4</ecNumber>
    </recommendedName>
    <alternativeName>
        <fullName evidence="3">Sulfur carrier protein ThiS sulfurtransferase</fullName>
    </alternativeName>
    <alternativeName>
        <fullName evidence="3">Thiamine biosynthesis protein ThiI</fullName>
    </alternativeName>
    <alternativeName>
        <fullName evidence="3">tRNA 4-thiouridine synthase</fullName>
    </alternativeName>
</protein>
<dbReference type="EC" id="2.8.1.4" evidence="3"/>
<proteinExistence type="inferred from homology"/>
<dbReference type="GO" id="GO:0004810">
    <property type="term" value="F:CCA tRNA nucleotidyltransferase activity"/>
    <property type="evidence" value="ECO:0007669"/>
    <property type="project" value="InterPro"/>
</dbReference>
<evidence type="ECO:0000259" key="5">
    <source>
        <dbReference type="Pfam" id="PF22025"/>
    </source>
</evidence>
<reference evidence="6 7" key="1">
    <citation type="submission" date="2020-09" db="EMBL/GenBank/DDBJ databases">
        <title>Genomic characterization of a novel Parvarchaeota family in acid mine drainage sediments.</title>
        <authorList>
            <person name="Luo Z.-H."/>
        </authorList>
    </citation>
    <scope>NUCLEOTIDE SEQUENCE [LARGE SCALE GENOMIC DNA]</scope>
    <source>
        <strain evidence="6">MAS1_bins.189</strain>
    </source>
</reference>
<sequence length="366" mass="41962">MAEDVSIHYNEIALKGRNRRDFEKLLDKEIYRTFHKRPEKIWGRLLLRGVDEKDTDRLALLPGIAWFGRTEIIERDLEKLKKAVKALEAQYGPMNIDVRRIDKSYEKTSLDIRNYLIKEVGGEESGQKVRIEIFKDNFTVNYDIERGIGGLPIDPKNKVLSLFSGGIDSSVVPFELMKRGMSVDLLHVHAFNDPDLALDSKIKGILERIKEVNDFKLYLVPFYVFSIKASAAPPRYELVLFKRFLLKLAERLANEMGYKAIATGDSLSQVASQTLDNLRAESSGVETLILRPFTTVNKEEIIKLAMRYGTYDLSIQPYKDCCSIVSKHPATNAKSEVIERLSKEIDLDRIVDESMKQMKVKEFSFD</sequence>
<keyword evidence="3" id="KW-0963">Cytoplasm</keyword>
<organism evidence="6 7">
    <name type="scientific">Candidatus Acidifodinimicrobium mancum</name>
    <dbReference type="NCBI Taxonomy" id="2898728"/>
    <lineage>
        <taxon>Archaea</taxon>
        <taxon>Candidatus Parvarchaeota</taxon>
        <taxon>Candidatus Acidifodinimicrobiaceae</taxon>
        <taxon>Candidatus Acidifodinimicrobium</taxon>
    </lineage>
</organism>
<evidence type="ECO:0000256" key="2">
    <source>
        <dbReference type="ARBA" id="ARBA00022840"/>
    </source>
</evidence>
<dbReference type="GO" id="GO:0009228">
    <property type="term" value="P:thiamine biosynthetic process"/>
    <property type="evidence" value="ECO:0007669"/>
    <property type="project" value="UniProtKB-KW"/>
</dbReference>
<comment type="pathway">
    <text evidence="3">Cofactor biosynthesis; thiamine diphosphate biosynthesis.</text>
</comment>
<dbReference type="GO" id="GO:0052837">
    <property type="term" value="P:thiazole biosynthetic process"/>
    <property type="evidence" value="ECO:0007669"/>
    <property type="project" value="TreeGrafter"/>
</dbReference>
<comment type="caution">
    <text evidence="3">Lacks conserved residue(s) required for the propagation of feature annotation.</text>
</comment>
<keyword evidence="3" id="KW-0784">Thiamine biosynthesis</keyword>
<dbReference type="Gene3D" id="3.30.2130.30">
    <property type="match status" value="1"/>
</dbReference>
<keyword evidence="2 3" id="KW-0067">ATP-binding</keyword>
<dbReference type="PANTHER" id="PTHR43209">
    <property type="entry name" value="TRNA SULFURTRANSFERASE"/>
    <property type="match status" value="1"/>
</dbReference>
<gene>
    <name evidence="3" type="primary">thiI</name>
    <name evidence="6" type="ORF">IHE51_00715</name>
</gene>
<feature type="domain" description="Thil AANH" evidence="4">
    <location>
        <begin position="157"/>
        <end position="347"/>
    </location>
</feature>